<dbReference type="OrthoDB" id="44248at2759"/>
<dbReference type="Pfam" id="PF12697">
    <property type="entry name" value="Abhydrolase_6"/>
    <property type="match status" value="1"/>
</dbReference>
<gene>
    <name evidence="3" type="ORF">IV203_004829</name>
    <name evidence="4" type="ORF">IV203_029747</name>
</gene>
<feature type="signal peptide" evidence="1">
    <location>
        <begin position="1"/>
        <end position="25"/>
    </location>
</feature>
<reference evidence="3" key="1">
    <citation type="journal article" date="2021" name="Sci. Rep.">
        <title>Diploid genomic architecture of Nitzschia inconspicua, an elite biomass production diatom.</title>
        <authorList>
            <person name="Oliver A."/>
            <person name="Podell S."/>
            <person name="Pinowska A."/>
            <person name="Traller J.C."/>
            <person name="Smith S.R."/>
            <person name="McClure R."/>
            <person name="Beliaev A."/>
            <person name="Bohutskyi P."/>
            <person name="Hill E.A."/>
            <person name="Rabines A."/>
            <person name="Zheng H."/>
            <person name="Allen L.Z."/>
            <person name="Kuo A."/>
            <person name="Grigoriev I.V."/>
            <person name="Allen A.E."/>
            <person name="Hazlebeck D."/>
            <person name="Allen E.E."/>
        </authorList>
    </citation>
    <scope>NUCLEOTIDE SEQUENCE</scope>
    <source>
        <strain evidence="3">Hildebrandi</strain>
    </source>
</reference>
<evidence type="ECO:0000313" key="4">
    <source>
        <dbReference type="EMBL" id="KAG7367077.1"/>
    </source>
</evidence>
<organism evidence="3 5">
    <name type="scientific">Nitzschia inconspicua</name>
    <dbReference type="NCBI Taxonomy" id="303405"/>
    <lineage>
        <taxon>Eukaryota</taxon>
        <taxon>Sar</taxon>
        <taxon>Stramenopiles</taxon>
        <taxon>Ochrophyta</taxon>
        <taxon>Bacillariophyta</taxon>
        <taxon>Bacillariophyceae</taxon>
        <taxon>Bacillariophycidae</taxon>
        <taxon>Bacillariales</taxon>
        <taxon>Bacillariaceae</taxon>
        <taxon>Nitzschia</taxon>
    </lineage>
</organism>
<protein>
    <submittedName>
        <fullName evidence="3">Alpha/beta fold family hydrolase</fullName>
    </submittedName>
</protein>
<feature type="chain" id="PRO_5039844343" evidence="1">
    <location>
        <begin position="26"/>
        <end position="313"/>
    </location>
</feature>
<evidence type="ECO:0000313" key="5">
    <source>
        <dbReference type="Proteomes" id="UP000693970"/>
    </source>
</evidence>
<dbReference type="EMBL" id="JAGRRH010000007">
    <property type="protein sequence ID" value="KAG7367077.1"/>
    <property type="molecule type" value="Genomic_DNA"/>
</dbReference>
<keyword evidence="1" id="KW-0732">Signal</keyword>
<feature type="domain" description="AB hydrolase-1" evidence="2">
    <location>
        <begin position="58"/>
        <end position="300"/>
    </location>
</feature>
<sequence>MANLQDMPRLSLLFLLLLSIPAVSSLVAHTFKKQIICGRPCLVVPSKSQLLFPTLIVLGGIAQTTSSWEHQLQSLSRNRNVIVYECLGQGRVDNDDSKANVFANVTLPFQAELFLSVLDEIVGQEERVDIAGFSFGGRVAMATACLQPKRIRKLHLTGVGCDRSDYGHLAMDACKDALHFDSSLRAFAWTILLATYSPSYLRQLPTESRERFLNFICSTNSREGLMAILDQAEVKDLTDPYHVSSMGDRLGLKIISKLCVGELDHMAPVDQVRLLQENLGSQDVDVVPNCGHAVAVENARAWKDSVLSFFDQP</sequence>
<dbReference type="InterPro" id="IPR052370">
    <property type="entry name" value="Meta-cleavage_hydrolase"/>
</dbReference>
<dbReference type="GO" id="GO:0016787">
    <property type="term" value="F:hydrolase activity"/>
    <property type="evidence" value="ECO:0007669"/>
    <property type="project" value="UniProtKB-KW"/>
</dbReference>
<dbReference type="EMBL" id="JAGRRH010000053">
    <property type="protein sequence ID" value="KAG7338574.1"/>
    <property type="molecule type" value="Genomic_DNA"/>
</dbReference>
<comment type="caution">
    <text evidence="3">The sequence shown here is derived from an EMBL/GenBank/DDBJ whole genome shotgun (WGS) entry which is preliminary data.</text>
</comment>
<accession>A0A9K3K883</accession>
<reference evidence="3" key="2">
    <citation type="submission" date="2021-04" db="EMBL/GenBank/DDBJ databases">
        <authorList>
            <person name="Podell S."/>
        </authorList>
    </citation>
    <scope>NUCLEOTIDE SEQUENCE</scope>
    <source>
        <strain evidence="3">Hildebrandi</strain>
    </source>
</reference>
<dbReference type="InterPro" id="IPR000073">
    <property type="entry name" value="AB_hydrolase_1"/>
</dbReference>
<keyword evidence="5" id="KW-1185">Reference proteome</keyword>
<evidence type="ECO:0000256" key="1">
    <source>
        <dbReference type="SAM" id="SignalP"/>
    </source>
</evidence>
<dbReference type="Proteomes" id="UP000693970">
    <property type="component" value="Unassembled WGS sequence"/>
</dbReference>
<proteinExistence type="predicted"/>
<dbReference type="PANTHER" id="PTHR43139:SF52">
    <property type="entry name" value="SI:DKEY-122A22.2"/>
    <property type="match status" value="1"/>
</dbReference>
<name>A0A9K3K883_9STRA</name>
<dbReference type="PANTHER" id="PTHR43139">
    <property type="entry name" value="SI:DKEY-122A22.2"/>
    <property type="match status" value="1"/>
</dbReference>
<evidence type="ECO:0000313" key="3">
    <source>
        <dbReference type="EMBL" id="KAG7338574.1"/>
    </source>
</evidence>
<keyword evidence="3" id="KW-0378">Hydrolase</keyword>
<evidence type="ECO:0000259" key="2">
    <source>
        <dbReference type="Pfam" id="PF12697"/>
    </source>
</evidence>
<dbReference type="AlphaFoldDB" id="A0A9K3K883"/>